<sequence>MAYYAEEDDYFQDQPDTNDGHHLEERLVEALGYHVQDSVNQALINALKPFAQPRMRFGLHELRGRPLLDSGSQQDQPSEMGTARGASKRPTSIADILAHMAGSVIQDHGYGSYSTLEIPEAGLDSSTLNEGPPSSDSHSSNSDRDQEDPKPTDNRRENAAHRKFKMVRKTKVPDQCLGDEEYGYLKFLFCVMVLFKRITEVIPEFGSF</sequence>
<feature type="compositionally biased region" description="Polar residues" evidence="1">
    <location>
        <begin position="70"/>
        <end position="79"/>
    </location>
</feature>
<feature type="region of interest" description="Disordered" evidence="1">
    <location>
        <begin position="123"/>
        <end position="160"/>
    </location>
</feature>
<evidence type="ECO:0000313" key="2">
    <source>
        <dbReference type="EMBL" id="KAJ1206868.1"/>
    </source>
</evidence>
<gene>
    <name evidence="2" type="ORF">NDU88_002261</name>
</gene>
<organism evidence="2 3">
    <name type="scientific">Pleurodeles waltl</name>
    <name type="common">Iberian ribbed newt</name>
    <dbReference type="NCBI Taxonomy" id="8319"/>
    <lineage>
        <taxon>Eukaryota</taxon>
        <taxon>Metazoa</taxon>
        <taxon>Chordata</taxon>
        <taxon>Craniata</taxon>
        <taxon>Vertebrata</taxon>
        <taxon>Euteleostomi</taxon>
        <taxon>Amphibia</taxon>
        <taxon>Batrachia</taxon>
        <taxon>Caudata</taxon>
        <taxon>Salamandroidea</taxon>
        <taxon>Salamandridae</taxon>
        <taxon>Pleurodelinae</taxon>
        <taxon>Pleurodeles</taxon>
    </lineage>
</organism>
<dbReference type="Proteomes" id="UP001066276">
    <property type="component" value="Chromosome 1_2"/>
</dbReference>
<feature type="region of interest" description="Disordered" evidence="1">
    <location>
        <begin position="1"/>
        <end position="20"/>
    </location>
</feature>
<comment type="caution">
    <text evidence="2">The sequence shown here is derived from an EMBL/GenBank/DDBJ whole genome shotgun (WGS) entry which is preliminary data.</text>
</comment>
<dbReference type="AlphaFoldDB" id="A0AAV7VYU5"/>
<evidence type="ECO:0000313" key="3">
    <source>
        <dbReference type="Proteomes" id="UP001066276"/>
    </source>
</evidence>
<name>A0AAV7VYU5_PLEWA</name>
<reference evidence="2" key="1">
    <citation type="journal article" date="2022" name="bioRxiv">
        <title>Sequencing and chromosome-scale assembly of the giantPleurodeles waltlgenome.</title>
        <authorList>
            <person name="Brown T."/>
            <person name="Elewa A."/>
            <person name="Iarovenko S."/>
            <person name="Subramanian E."/>
            <person name="Araus A.J."/>
            <person name="Petzold A."/>
            <person name="Susuki M."/>
            <person name="Suzuki K.-i.T."/>
            <person name="Hayashi T."/>
            <person name="Toyoda A."/>
            <person name="Oliveira C."/>
            <person name="Osipova E."/>
            <person name="Leigh N.D."/>
            <person name="Simon A."/>
            <person name="Yun M.H."/>
        </authorList>
    </citation>
    <scope>NUCLEOTIDE SEQUENCE</scope>
    <source>
        <strain evidence="2">20211129_DDA</strain>
        <tissue evidence="2">Liver</tissue>
    </source>
</reference>
<feature type="compositionally biased region" description="Basic and acidic residues" evidence="1">
    <location>
        <begin position="141"/>
        <end position="160"/>
    </location>
</feature>
<accession>A0AAV7VYU5</accession>
<dbReference type="EMBL" id="JANPWB010000002">
    <property type="protein sequence ID" value="KAJ1206868.1"/>
    <property type="molecule type" value="Genomic_DNA"/>
</dbReference>
<feature type="region of interest" description="Disordered" evidence="1">
    <location>
        <begin position="65"/>
        <end position="89"/>
    </location>
</feature>
<keyword evidence="3" id="KW-1185">Reference proteome</keyword>
<feature type="compositionally biased region" description="Acidic residues" evidence="1">
    <location>
        <begin position="1"/>
        <end position="11"/>
    </location>
</feature>
<protein>
    <submittedName>
        <fullName evidence="2">Uncharacterized protein</fullName>
    </submittedName>
</protein>
<evidence type="ECO:0000256" key="1">
    <source>
        <dbReference type="SAM" id="MobiDB-lite"/>
    </source>
</evidence>
<proteinExistence type="predicted"/>